<reference evidence="1 2" key="1">
    <citation type="journal article" date="2017" name="Front. Microbiol.">
        <title>New Insights into the Diversity of the Genus Faecalibacterium.</title>
        <authorList>
            <person name="Benevides L."/>
            <person name="Burman S."/>
            <person name="Martin R."/>
            <person name="Robert V."/>
            <person name="Thomas M."/>
            <person name="Miquel S."/>
            <person name="Chain F."/>
            <person name="Sokol H."/>
            <person name="Bermudez-Humaran L.G."/>
            <person name="Morrison M."/>
            <person name="Langella P."/>
            <person name="Azevedo V.A."/>
            <person name="Chatel J.M."/>
            <person name="Soares S."/>
        </authorList>
    </citation>
    <scope>NUCLEOTIDE SEQUENCE [LARGE SCALE GENOMIC DNA]</scope>
    <source>
        <strain evidence="2">CNCM I-4541</strain>
    </source>
</reference>
<sequence>MGLLRHKHFWISRCRHGRARIAVCGTDIAVTAMVTMGAAAMAAMAAAALMALMTLVAHMTSMTGTMAAGAV</sequence>
<dbReference type="Proteomes" id="UP000220959">
    <property type="component" value="Unassembled WGS sequence"/>
</dbReference>
<evidence type="ECO:0000313" key="2">
    <source>
        <dbReference type="Proteomes" id="UP000220959"/>
    </source>
</evidence>
<evidence type="ECO:0000313" key="1">
    <source>
        <dbReference type="EMBL" id="PDX61966.1"/>
    </source>
</evidence>
<dbReference type="EMBL" id="NMTR01000006">
    <property type="protein sequence ID" value="PDX61966.1"/>
    <property type="molecule type" value="Genomic_DNA"/>
</dbReference>
<comment type="caution">
    <text evidence="1">The sequence shown here is derived from an EMBL/GenBank/DDBJ whole genome shotgun (WGS) entry which is preliminary data.</text>
</comment>
<keyword evidence="2" id="KW-1185">Reference proteome</keyword>
<organism evidence="1 2">
    <name type="scientific">Faecalibacterium langellae</name>
    <dbReference type="NCBI Taxonomy" id="3435293"/>
    <lineage>
        <taxon>Bacteria</taxon>
        <taxon>Bacillati</taxon>
        <taxon>Bacillota</taxon>
        <taxon>Clostridia</taxon>
        <taxon>Eubacteriales</taxon>
        <taxon>Oscillospiraceae</taxon>
        <taxon>Faecalibacterium</taxon>
    </lineage>
</organism>
<name>A0ACC9D1Q5_9FIRM</name>
<gene>
    <name evidence="1" type="ORF">CGS49_02655</name>
</gene>
<protein>
    <submittedName>
        <fullName evidence="1">Uncharacterized protein</fullName>
    </submittedName>
</protein>
<accession>A0ACC9D1Q5</accession>
<proteinExistence type="predicted"/>